<organism evidence="1">
    <name type="scientific">viral metagenome</name>
    <dbReference type="NCBI Taxonomy" id="1070528"/>
    <lineage>
        <taxon>unclassified sequences</taxon>
        <taxon>metagenomes</taxon>
        <taxon>organismal metagenomes</taxon>
    </lineage>
</organism>
<protein>
    <submittedName>
        <fullName evidence="1">Uncharacterized protein</fullName>
    </submittedName>
</protein>
<evidence type="ECO:0000313" key="1">
    <source>
        <dbReference type="EMBL" id="QHT12932.1"/>
    </source>
</evidence>
<proteinExistence type="predicted"/>
<dbReference type="EMBL" id="MN739553">
    <property type="protein sequence ID" value="QHT12932.1"/>
    <property type="molecule type" value="Genomic_DNA"/>
</dbReference>
<accession>A0A6C0D9A0</accession>
<name>A0A6C0D9A0_9ZZZZ</name>
<dbReference type="AlphaFoldDB" id="A0A6C0D9A0"/>
<reference evidence="1" key="1">
    <citation type="journal article" date="2020" name="Nature">
        <title>Giant virus diversity and host interactions through global metagenomics.</title>
        <authorList>
            <person name="Schulz F."/>
            <person name="Roux S."/>
            <person name="Paez-Espino D."/>
            <person name="Jungbluth S."/>
            <person name="Walsh D.A."/>
            <person name="Denef V.J."/>
            <person name="McMahon K.D."/>
            <person name="Konstantinidis K.T."/>
            <person name="Eloe-Fadrosh E.A."/>
            <person name="Kyrpides N.C."/>
            <person name="Woyke T."/>
        </authorList>
    </citation>
    <scope>NUCLEOTIDE SEQUENCE</scope>
    <source>
        <strain evidence="1">GVMAG-M-3300023174-130</strain>
    </source>
</reference>
<sequence>MPQRIRLNLLNPQFNNIQTIRMNSMSNINNNFFNQNTQFRGFSAGRFNGMISSIVNSKPGCSACGK</sequence>